<organism evidence="1 2">
    <name type="scientific">Brassica cretica</name>
    <name type="common">Mustard</name>
    <dbReference type="NCBI Taxonomy" id="69181"/>
    <lineage>
        <taxon>Eukaryota</taxon>
        <taxon>Viridiplantae</taxon>
        <taxon>Streptophyta</taxon>
        <taxon>Embryophyta</taxon>
        <taxon>Tracheophyta</taxon>
        <taxon>Spermatophyta</taxon>
        <taxon>Magnoliopsida</taxon>
        <taxon>eudicotyledons</taxon>
        <taxon>Gunneridae</taxon>
        <taxon>Pentapetalae</taxon>
        <taxon>rosids</taxon>
        <taxon>malvids</taxon>
        <taxon>Brassicales</taxon>
        <taxon>Brassicaceae</taxon>
        <taxon>Brassiceae</taxon>
        <taxon>Brassica</taxon>
    </lineage>
</organism>
<gene>
    <name evidence="1" type="ORF">F2Q69_00048666</name>
</gene>
<dbReference type="AlphaFoldDB" id="A0A8S9Q3N6"/>
<name>A0A8S9Q3N6_BRACR</name>
<sequence>MFSDLANSDRELLLVADAVASGRELELIWMQAELRLRTLNTNRERLGAELDRRS</sequence>
<dbReference type="EMBL" id="QGKX02001347">
    <property type="protein sequence ID" value="KAF3525262.1"/>
    <property type="molecule type" value="Genomic_DNA"/>
</dbReference>
<proteinExistence type="predicted"/>
<reference evidence="1" key="1">
    <citation type="submission" date="2019-12" db="EMBL/GenBank/DDBJ databases">
        <title>Genome sequencing and annotation of Brassica cretica.</title>
        <authorList>
            <person name="Studholme D.J."/>
            <person name="Sarris P."/>
        </authorList>
    </citation>
    <scope>NUCLEOTIDE SEQUENCE</scope>
    <source>
        <strain evidence="1">PFS-109/04</strain>
        <tissue evidence="1">Leaf</tissue>
    </source>
</reference>
<evidence type="ECO:0000313" key="2">
    <source>
        <dbReference type="Proteomes" id="UP000712600"/>
    </source>
</evidence>
<protein>
    <submittedName>
        <fullName evidence="1">Uncharacterized protein</fullName>
    </submittedName>
</protein>
<evidence type="ECO:0000313" key="1">
    <source>
        <dbReference type="EMBL" id="KAF3525262.1"/>
    </source>
</evidence>
<accession>A0A8S9Q3N6</accession>
<dbReference type="Proteomes" id="UP000712600">
    <property type="component" value="Unassembled WGS sequence"/>
</dbReference>
<comment type="caution">
    <text evidence="1">The sequence shown here is derived from an EMBL/GenBank/DDBJ whole genome shotgun (WGS) entry which is preliminary data.</text>
</comment>